<keyword evidence="1" id="KW-0812">Transmembrane</keyword>
<sequence length="250" mass="28515">DYILFEHRPLKLVAKISRWRSLSDKPFFLYGAIPIILQTFALVAAMTSFVLAMEGPQWCYQSELWYLVWGIIIAFSVTLSFFAGSSLLEIFLHSPAIRHLHMALRYYHTAEKAPSLIYVTDGGVQDCTGLLQLLRRRSARILLALAASDPDDELSVLRETMQLAVSQGYASFYDPRDPRRDAKFVLDDFKASKAAKRDQDYQKHFVLGIRYPPLPPHEEYGAKITGRLVVVKNRLPPSLEFPPEPLLTEE</sequence>
<dbReference type="EMBL" id="CAJNIZ010003333">
    <property type="protein sequence ID" value="CAE7221303.1"/>
    <property type="molecule type" value="Genomic_DNA"/>
</dbReference>
<feature type="transmembrane region" description="Helical" evidence="1">
    <location>
        <begin position="64"/>
        <end position="92"/>
    </location>
</feature>
<evidence type="ECO:0000313" key="3">
    <source>
        <dbReference type="Proteomes" id="UP000649617"/>
    </source>
</evidence>
<evidence type="ECO:0000313" key="2">
    <source>
        <dbReference type="EMBL" id="CAE7221303.1"/>
    </source>
</evidence>
<protein>
    <submittedName>
        <fullName evidence="2">Uncharacterized protein</fullName>
    </submittedName>
</protein>
<name>A0A812KBH3_SYMPI</name>
<proteinExistence type="predicted"/>
<accession>A0A812KBH3</accession>
<keyword evidence="1" id="KW-1133">Transmembrane helix</keyword>
<comment type="caution">
    <text evidence="2">The sequence shown here is derived from an EMBL/GenBank/DDBJ whole genome shotgun (WGS) entry which is preliminary data.</text>
</comment>
<dbReference type="Proteomes" id="UP000649617">
    <property type="component" value="Unassembled WGS sequence"/>
</dbReference>
<feature type="non-terminal residue" evidence="2">
    <location>
        <position position="250"/>
    </location>
</feature>
<organism evidence="2 3">
    <name type="scientific">Symbiodinium pilosum</name>
    <name type="common">Dinoflagellate</name>
    <dbReference type="NCBI Taxonomy" id="2952"/>
    <lineage>
        <taxon>Eukaryota</taxon>
        <taxon>Sar</taxon>
        <taxon>Alveolata</taxon>
        <taxon>Dinophyceae</taxon>
        <taxon>Suessiales</taxon>
        <taxon>Symbiodiniaceae</taxon>
        <taxon>Symbiodinium</taxon>
    </lineage>
</organism>
<keyword evidence="3" id="KW-1185">Reference proteome</keyword>
<gene>
    <name evidence="2" type="ORF">SPIL2461_LOCUS2921</name>
</gene>
<feature type="transmembrane region" description="Helical" evidence="1">
    <location>
        <begin position="27"/>
        <end position="52"/>
    </location>
</feature>
<dbReference type="OrthoDB" id="425887at2759"/>
<keyword evidence="1" id="KW-0472">Membrane</keyword>
<reference evidence="2" key="1">
    <citation type="submission" date="2021-02" db="EMBL/GenBank/DDBJ databases">
        <authorList>
            <person name="Dougan E. K."/>
            <person name="Rhodes N."/>
            <person name="Thang M."/>
            <person name="Chan C."/>
        </authorList>
    </citation>
    <scope>NUCLEOTIDE SEQUENCE</scope>
</reference>
<evidence type="ECO:0000256" key="1">
    <source>
        <dbReference type="SAM" id="Phobius"/>
    </source>
</evidence>
<dbReference type="AlphaFoldDB" id="A0A812KBH3"/>
<feature type="non-terminal residue" evidence="2">
    <location>
        <position position="1"/>
    </location>
</feature>